<keyword evidence="1 5" id="KW-0489">Methyltransferase</keyword>
<sequence length="336" mass="38280">MFRGLQLATKRASSVRAVNARVISLSNLKSCQCRQLSSTTKTMNNATGEKNLTSISPEEREHFNQLASSWWNVHGPQRILHKMNILRMEFITETIRDNLDLNKDIMDPEEKIYIPGYNYQNILPNEVSKAISLEKITKINELYNELSLDCLDIGCGGGILSESIGRLPIVNKVKGIDLSPSVLEVAKKHKSLDPMIEDKIDYELTSIEELSEGLQFDIVTMFEMLEHVDYPSQVLKSALEHVKPGGYVFLSTINRDFISWFTTIFMGEHILRIVPVGTHTYSKYINQVEVSEWFQTNASNFEVISSKGCIYLPLKGWVFTDNSNVGNYFMAIRRKI</sequence>
<comment type="pathway">
    <text evidence="5">Cofactor biosynthesis; ubiquinone biosynthesis.</text>
</comment>
<gene>
    <name evidence="5" type="primary">COQ3</name>
    <name evidence="6" type="ORF">Cboi02_000111300</name>
</gene>
<evidence type="ECO:0000313" key="6">
    <source>
        <dbReference type="EMBL" id="GME67741.1"/>
    </source>
</evidence>
<evidence type="ECO:0000256" key="3">
    <source>
        <dbReference type="ARBA" id="ARBA00022688"/>
    </source>
</evidence>
<name>A0A9W6SV23_CANBO</name>
<keyword evidence="5" id="KW-0479">Metal-binding</keyword>
<dbReference type="HAMAP" id="MF_00472">
    <property type="entry name" value="UbiG"/>
    <property type="match status" value="1"/>
</dbReference>
<comment type="similarity">
    <text evidence="5">Belongs to the class I-like SAM-binding methyltransferase superfamily. UbiG/COQ3 family.</text>
</comment>
<feature type="binding site" evidence="5">
    <location>
        <position position="177"/>
    </location>
    <ligand>
        <name>S-adenosyl-L-methionine</name>
        <dbReference type="ChEBI" id="CHEBI:59789"/>
    </ligand>
</feature>
<dbReference type="GO" id="GO:0046872">
    <property type="term" value="F:metal ion binding"/>
    <property type="evidence" value="ECO:0007669"/>
    <property type="project" value="UniProtKB-KW"/>
</dbReference>
<dbReference type="PANTHER" id="PTHR43464">
    <property type="entry name" value="METHYLTRANSFERASE"/>
    <property type="match status" value="1"/>
</dbReference>
<feature type="binding site" evidence="5">
    <location>
        <position position="87"/>
    </location>
    <ligand>
        <name>S-adenosyl-L-methionine</name>
        <dbReference type="ChEBI" id="CHEBI:59789"/>
    </ligand>
</feature>
<dbReference type="NCBIfam" id="TIGR01983">
    <property type="entry name" value="UbiG"/>
    <property type="match status" value="1"/>
</dbReference>
<feature type="binding site" evidence="5">
    <location>
        <position position="227"/>
    </location>
    <ligand>
        <name>Mg(2+)</name>
        <dbReference type="ChEBI" id="CHEBI:18420"/>
    </ligand>
</feature>
<organism evidence="6 7">
    <name type="scientific">Candida boidinii</name>
    <name type="common">Yeast</name>
    <dbReference type="NCBI Taxonomy" id="5477"/>
    <lineage>
        <taxon>Eukaryota</taxon>
        <taxon>Fungi</taxon>
        <taxon>Dikarya</taxon>
        <taxon>Ascomycota</taxon>
        <taxon>Saccharomycotina</taxon>
        <taxon>Pichiomycetes</taxon>
        <taxon>Pichiales</taxon>
        <taxon>Pichiaceae</taxon>
        <taxon>Ogataea</taxon>
        <taxon>Ogataea/Candida clade</taxon>
    </lineage>
</organism>
<dbReference type="Gene3D" id="3.40.50.150">
    <property type="entry name" value="Vaccinia Virus protein VP39"/>
    <property type="match status" value="1"/>
</dbReference>
<dbReference type="GO" id="GO:0061542">
    <property type="term" value="F:3-demethylubiquinol 3-O-methyltransferase activity"/>
    <property type="evidence" value="ECO:0007669"/>
    <property type="project" value="UniProtKB-UniRule"/>
</dbReference>
<comment type="cofactor">
    <cofactor evidence="5">
        <name>Mg(2+)</name>
        <dbReference type="ChEBI" id="CHEBI:18420"/>
    </cofactor>
</comment>
<comment type="catalytic activity">
    <reaction evidence="5">
        <text>a 3-demethylubiquinol + S-adenosyl-L-methionine = a ubiquinol + S-adenosyl-L-homocysteine + H(+)</text>
        <dbReference type="Rhea" id="RHEA:44380"/>
        <dbReference type="Rhea" id="RHEA-COMP:9566"/>
        <dbReference type="Rhea" id="RHEA-COMP:10914"/>
        <dbReference type="ChEBI" id="CHEBI:15378"/>
        <dbReference type="ChEBI" id="CHEBI:17976"/>
        <dbReference type="ChEBI" id="CHEBI:57856"/>
        <dbReference type="ChEBI" id="CHEBI:59789"/>
        <dbReference type="ChEBI" id="CHEBI:84422"/>
        <dbReference type="EC" id="2.1.1.64"/>
    </reaction>
</comment>
<proteinExistence type="inferred from homology"/>
<dbReference type="EC" id="2.1.1.114" evidence="5"/>
<dbReference type="AlphaFoldDB" id="A0A9W6SV23"/>
<dbReference type="EC" id="2.1.1.-" evidence="5"/>
<feature type="binding site" evidence="5">
    <location>
        <position position="222"/>
    </location>
    <ligand>
        <name>S-adenosyl-L-methionine</name>
        <dbReference type="ChEBI" id="CHEBI:59789"/>
    </ligand>
</feature>
<keyword evidence="5" id="KW-0472">Membrane</keyword>
<dbReference type="SUPFAM" id="SSF53335">
    <property type="entry name" value="S-adenosyl-L-methionine-dependent methyltransferases"/>
    <property type="match status" value="1"/>
</dbReference>
<feature type="binding site" evidence="5">
    <location>
        <position position="226"/>
    </location>
    <ligand>
        <name>Mg(2+)</name>
        <dbReference type="ChEBI" id="CHEBI:18420"/>
    </ligand>
</feature>
<comment type="subunit">
    <text evidence="5">Component of a multi-subunit COQ enzyme complex, composed of at least COQ3, COQ4, COQ5, COQ6, COQ7 and COQ9.</text>
</comment>
<evidence type="ECO:0000256" key="1">
    <source>
        <dbReference type="ARBA" id="ARBA00022603"/>
    </source>
</evidence>
<dbReference type="EMBL" id="BSXN01000241">
    <property type="protein sequence ID" value="GME67741.1"/>
    <property type="molecule type" value="Genomic_DNA"/>
</dbReference>
<comment type="catalytic activity">
    <reaction evidence="5">
        <text>a 3-demethylubiquinone + S-adenosyl-L-methionine = a ubiquinone + S-adenosyl-L-homocysteine</text>
        <dbReference type="Rhea" id="RHEA:81215"/>
        <dbReference type="Rhea" id="RHEA-COMP:9565"/>
        <dbReference type="Rhea" id="RHEA-COMP:19654"/>
        <dbReference type="ChEBI" id="CHEBI:16389"/>
        <dbReference type="ChEBI" id="CHEBI:57856"/>
        <dbReference type="ChEBI" id="CHEBI:59789"/>
        <dbReference type="ChEBI" id="CHEBI:231825"/>
    </reaction>
</comment>
<evidence type="ECO:0000256" key="4">
    <source>
        <dbReference type="ARBA" id="ARBA00022691"/>
    </source>
</evidence>
<evidence type="ECO:0000256" key="5">
    <source>
        <dbReference type="HAMAP-Rule" id="MF_03190"/>
    </source>
</evidence>
<comment type="subcellular location">
    <subcellularLocation>
        <location evidence="5">Mitochondrion inner membrane</location>
        <topology evidence="5">Peripheral membrane protein</topology>
        <orientation evidence="5">Matrix side</orientation>
    </subcellularLocation>
</comment>
<dbReference type="Pfam" id="PF13489">
    <property type="entry name" value="Methyltransf_23"/>
    <property type="match status" value="1"/>
</dbReference>
<keyword evidence="5" id="KW-0460">Magnesium</keyword>
<keyword evidence="5" id="KW-0999">Mitochondrion inner membrane</keyword>
<reference evidence="6" key="1">
    <citation type="submission" date="2023-04" db="EMBL/GenBank/DDBJ databases">
        <title>Candida boidinii NBRC 10035.</title>
        <authorList>
            <person name="Ichikawa N."/>
            <person name="Sato H."/>
            <person name="Tonouchi N."/>
        </authorList>
    </citation>
    <scope>NUCLEOTIDE SEQUENCE</scope>
    <source>
        <strain evidence="6">NBRC 10035</strain>
    </source>
</reference>
<evidence type="ECO:0000256" key="2">
    <source>
        <dbReference type="ARBA" id="ARBA00022679"/>
    </source>
</evidence>
<evidence type="ECO:0000313" key="7">
    <source>
        <dbReference type="Proteomes" id="UP001165120"/>
    </source>
</evidence>
<dbReference type="Proteomes" id="UP001165120">
    <property type="component" value="Unassembled WGS sequence"/>
</dbReference>
<dbReference type="GO" id="GO:0031314">
    <property type="term" value="C:extrinsic component of mitochondrial inner membrane"/>
    <property type="evidence" value="ECO:0007669"/>
    <property type="project" value="UniProtKB-UniRule"/>
</dbReference>
<dbReference type="InterPro" id="IPR029063">
    <property type="entry name" value="SAM-dependent_MTases_sf"/>
</dbReference>
<dbReference type="GO" id="GO:0010420">
    <property type="term" value="F:polyprenyldihydroxybenzoate methyltransferase activity"/>
    <property type="evidence" value="ECO:0007669"/>
    <property type="project" value="UniProtKB-UniRule"/>
</dbReference>
<accession>A0A9W6SV23</accession>
<keyword evidence="5" id="KW-0496">Mitochondrion</keyword>
<dbReference type="CDD" id="cd02440">
    <property type="entry name" value="AdoMet_MTases"/>
    <property type="match status" value="1"/>
</dbReference>
<dbReference type="EC" id="2.1.1.64" evidence="5"/>
<protein>
    <recommendedName>
        <fullName evidence="5">Ubiquinone biosynthesis O-methyltransferase, mitochondrial</fullName>
    </recommendedName>
    <alternativeName>
        <fullName evidence="5">3,4-dihydroxy-5-hexaprenylbenzoate methyltransferase</fullName>
    </alternativeName>
    <alternativeName>
        <fullName evidence="5">3-demethylubiquinol 3-O-methyltransferase</fullName>
    </alternativeName>
    <alternativeName>
        <fullName evidence="5">3-demethylubiquinone 3-O-methyltransferase</fullName>
    </alternativeName>
    <alternativeName>
        <fullName evidence="5">3-demethylubiquinone-6 3-O-methyltransferase</fullName>
    </alternativeName>
    <alternativeName>
        <fullName evidence="5">Hexaprenyldihydroxybenzoate methyltransferase</fullName>
    </alternativeName>
    <alternativeName>
        <fullName evidence="5">Polyprenyldihydroxybenzoate methyltransferase</fullName>
        <shortName evidence="5">DHHB methyltransferase</shortName>
        <shortName evidence="5">DHHB-MT</shortName>
        <shortName evidence="5">DHHB-MTase</shortName>
        <ecNumber evidence="5">2.1.1.-</ecNumber>
        <ecNumber evidence="5">2.1.1.114</ecNumber>
        <ecNumber evidence="5">2.1.1.64</ecNumber>
    </alternativeName>
</protein>
<comment type="caution">
    <text evidence="6">The sequence shown here is derived from an EMBL/GenBank/DDBJ whole genome shotgun (WGS) entry which is preliminary data.</text>
</comment>
<comment type="function">
    <text evidence="5">O-methyltransferase required for two non-consecutive steps during ubiquinone biosynthesis. Catalyzes the 2 O-methylation of 3,4-dihydroxy-5-(all-trans-polyprenyl)benzoic acid into 4-hydroxy-3-methoxy-5-(all-trans-polyprenyl)benzoic acid. Also catalyzes the last step of ubiquinone biosynthesis by mediating methylation of 3-demethylubiquinone into ubiquinone. Also able to mediate the methylation of 3-demethylubiquinol into ubiquinol.</text>
</comment>
<keyword evidence="4 5" id="KW-0949">S-adenosyl-L-methionine</keyword>
<keyword evidence="2 5" id="KW-0808">Transferase</keyword>
<dbReference type="GO" id="GO:0032259">
    <property type="term" value="P:methylation"/>
    <property type="evidence" value="ECO:0007669"/>
    <property type="project" value="UniProtKB-KW"/>
</dbReference>
<keyword evidence="7" id="KW-1185">Reference proteome</keyword>
<keyword evidence="3 5" id="KW-0831">Ubiquinone biosynthesis</keyword>
<dbReference type="PANTHER" id="PTHR43464:SF19">
    <property type="entry name" value="UBIQUINONE BIOSYNTHESIS O-METHYLTRANSFERASE, MITOCHONDRIAL"/>
    <property type="match status" value="1"/>
</dbReference>
<feature type="binding site" evidence="5">
    <location>
        <position position="154"/>
    </location>
    <ligand>
        <name>S-adenosyl-L-methionine</name>
        <dbReference type="ChEBI" id="CHEBI:59789"/>
    </ligand>
</feature>
<comment type="catalytic activity">
    <reaction evidence="5">
        <text>a 3,4-dihydroxy-5-(all-trans-polyprenyl)benzoate + S-adenosyl-L-methionine = a 4-hydroxy-3-methoxy-5-(all-trans-polyprenyl)benzoate + S-adenosyl-L-homocysteine + H(+)</text>
        <dbReference type="Rhea" id="RHEA:44452"/>
        <dbReference type="Rhea" id="RHEA-COMP:10930"/>
        <dbReference type="Rhea" id="RHEA-COMP:10931"/>
        <dbReference type="ChEBI" id="CHEBI:15378"/>
        <dbReference type="ChEBI" id="CHEBI:57856"/>
        <dbReference type="ChEBI" id="CHEBI:59789"/>
        <dbReference type="ChEBI" id="CHEBI:64694"/>
        <dbReference type="ChEBI" id="CHEBI:84443"/>
        <dbReference type="EC" id="2.1.1.114"/>
    </reaction>
</comment>
<dbReference type="InterPro" id="IPR010233">
    <property type="entry name" value="UbiG_MeTrfase"/>
</dbReference>
<feature type="binding site" evidence="5">
    <location>
        <position position="223"/>
    </location>
    <ligand>
        <name>Mg(2+)</name>
        <dbReference type="ChEBI" id="CHEBI:18420"/>
    </ligand>
</feature>